<evidence type="ECO:0000256" key="11">
    <source>
        <dbReference type="ARBA" id="ARBA00047816"/>
    </source>
</evidence>
<evidence type="ECO:0000256" key="2">
    <source>
        <dbReference type="ARBA" id="ARBA00004651"/>
    </source>
</evidence>
<comment type="similarity">
    <text evidence="3">Belongs to the cytochrome c oxidase bacterial subunit CtaF family.</text>
</comment>
<evidence type="ECO:0000256" key="12">
    <source>
        <dbReference type="SAM" id="MobiDB-lite"/>
    </source>
</evidence>
<evidence type="ECO:0000256" key="7">
    <source>
        <dbReference type="ARBA" id="ARBA00022989"/>
    </source>
</evidence>
<organism evidence="14 15">
    <name type="scientific">Tengunoibacter tsumagoiensis</name>
    <dbReference type="NCBI Taxonomy" id="2014871"/>
    <lineage>
        <taxon>Bacteria</taxon>
        <taxon>Bacillati</taxon>
        <taxon>Chloroflexota</taxon>
        <taxon>Ktedonobacteria</taxon>
        <taxon>Ktedonobacterales</taxon>
        <taxon>Dictyobacteraceae</taxon>
        <taxon>Tengunoibacter</taxon>
    </lineage>
</organism>
<evidence type="ECO:0000256" key="8">
    <source>
        <dbReference type="ARBA" id="ARBA00023136"/>
    </source>
</evidence>
<gene>
    <name evidence="14" type="ORF">KTT_42490</name>
</gene>
<evidence type="ECO:0000313" key="15">
    <source>
        <dbReference type="Proteomes" id="UP000287352"/>
    </source>
</evidence>
<dbReference type="AlphaFoldDB" id="A0A402A5L0"/>
<feature type="transmembrane region" description="Helical" evidence="13">
    <location>
        <begin position="94"/>
        <end position="112"/>
    </location>
</feature>
<dbReference type="EC" id="7.1.1.9" evidence="4"/>
<sequence length="115" mass="12372">MAQKQQAQSIETEGELTSSPAADEVTATAAPDTEAPSTETTVEDQTAPVVEKKRVKKKGRLVSVDEILPKPSYWPVFLAFAVAALLFGCVSNPYMLGVGIILVIVAVLGWTLERR</sequence>
<accession>A0A402A5L0</accession>
<evidence type="ECO:0000256" key="10">
    <source>
        <dbReference type="ARBA" id="ARBA00031401"/>
    </source>
</evidence>
<proteinExistence type="inferred from homology"/>
<keyword evidence="8 13" id="KW-0472">Membrane</keyword>
<evidence type="ECO:0000256" key="3">
    <source>
        <dbReference type="ARBA" id="ARBA00006870"/>
    </source>
</evidence>
<feature type="region of interest" description="Disordered" evidence="12">
    <location>
        <begin position="1"/>
        <end position="48"/>
    </location>
</feature>
<evidence type="ECO:0000256" key="1">
    <source>
        <dbReference type="ARBA" id="ARBA00002536"/>
    </source>
</evidence>
<dbReference type="GO" id="GO:0004129">
    <property type="term" value="F:cytochrome-c oxidase activity"/>
    <property type="evidence" value="ECO:0007669"/>
    <property type="project" value="UniProtKB-EC"/>
</dbReference>
<evidence type="ECO:0000313" key="14">
    <source>
        <dbReference type="EMBL" id="GCE14390.1"/>
    </source>
</evidence>
<keyword evidence="15" id="KW-1185">Reference proteome</keyword>
<dbReference type="GO" id="GO:0005886">
    <property type="term" value="C:plasma membrane"/>
    <property type="evidence" value="ECO:0007669"/>
    <property type="project" value="UniProtKB-SubCell"/>
</dbReference>
<keyword evidence="5" id="KW-1003">Cell membrane</keyword>
<feature type="compositionally biased region" description="Polar residues" evidence="12">
    <location>
        <begin position="35"/>
        <end position="44"/>
    </location>
</feature>
<dbReference type="InterPro" id="IPR021050">
    <property type="entry name" value="Cyt_c_oxidase_su4_actinobac"/>
</dbReference>
<dbReference type="Gene3D" id="1.10.287.70">
    <property type="match status" value="1"/>
</dbReference>
<dbReference type="EMBL" id="BIFR01000001">
    <property type="protein sequence ID" value="GCE14390.1"/>
    <property type="molecule type" value="Genomic_DNA"/>
</dbReference>
<dbReference type="Pfam" id="PF12270">
    <property type="entry name" value="Cyt_c_ox_IV"/>
    <property type="match status" value="1"/>
</dbReference>
<protein>
    <recommendedName>
        <fullName evidence="4">cytochrome-c oxidase</fullName>
        <ecNumber evidence="4">7.1.1.9</ecNumber>
    </recommendedName>
    <alternativeName>
        <fullName evidence="10">Cytochrome aa3 subunit 4</fullName>
    </alternativeName>
    <alternativeName>
        <fullName evidence="9">Cytochrome c oxidase polypeptide IV</fullName>
    </alternativeName>
</protein>
<feature type="transmembrane region" description="Helical" evidence="13">
    <location>
        <begin position="72"/>
        <end position="88"/>
    </location>
</feature>
<comment type="caution">
    <text evidence="14">The sequence shown here is derived from an EMBL/GenBank/DDBJ whole genome shotgun (WGS) entry which is preliminary data.</text>
</comment>
<dbReference type="Proteomes" id="UP000287352">
    <property type="component" value="Unassembled WGS sequence"/>
</dbReference>
<evidence type="ECO:0000256" key="5">
    <source>
        <dbReference type="ARBA" id="ARBA00022475"/>
    </source>
</evidence>
<comment type="catalytic activity">
    <reaction evidence="11">
        <text>4 Fe(II)-[cytochrome c] + O2 + 8 H(+)(in) = 4 Fe(III)-[cytochrome c] + 2 H2O + 4 H(+)(out)</text>
        <dbReference type="Rhea" id="RHEA:11436"/>
        <dbReference type="Rhea" id="RHEA-COMP:10350"/>
        <dbReference type="Rhea" id="RHEA-COMP:14399"/>
        <dbReference type="ChEBI" id="CHEBI:15377"/>
        <dbReference type="ChEBI" id="CHEBI:15378"/>
        <dbReference type="ChEBI" id="CHEBI:15379"/>
        <dbReference type="ChEBI" id="CHEBI:29033"/>
        <dbReference type="ChEBI" id="CHEBI:29034"/>
        <dbReference type="EC" id="7.1.1.9"/>
    </reaction>
</comment>
<reference evidence="15" key="1">
    <citation type="submission" date="2018-12" db="EMBL/GenBank/DDBJ databases">
        <title>Tengunoibacter tsumagoiensis gen. nov., sp. nov., Dictyobacter kobayashii sp. nov., D. alpinus sp. nov., and D. joshuensis sp. nov. and description of Dictyobacteraceae fam. nov. within the order Ktedonobacterales isolated from Tengu-no-mugimeshi.</title>
        <authorList>
            <person name="Wang C.M."/>
            <person name="Zheng Y."/>
            <person name="Sakai Y."/>
            <person name="Toyoda A."/>
            <person name="Minakuchi Y."/>
            <person name="Abe K."/>
            <person name="Yokota A."/>
            <person name="Yabe S."/>
        </authorList>
    </citation>
    <scope>NUCLEOTIDE SEQUENCE [LARGE SCALE GENOMIC DNA]</scope>
    <source>
        <strain evidence="15">Uno3</strain>
    </source>
</reference>
<dbReference type="GO" id="GO:0022900">
    <property type="term" value="P:electron transport chain"/>
    <property type="evidence" value="ECO:0007669"/>
    <property type="project" value="InterPro"/>
</dbReference>
<keyword evidence="6 13" id="KW-0812">Transmembrane</keyword>
<comment type="subcellular location">
    <subcellularLocation>
        <location evidence="2">Cell membrane</location>
        <topology evidence="2">Multi-pass membrane protein</topology>
    </subcellularLocation>
</comment>
<feature type="compositionally biased region" description="Polar residues" evidence="12">
    <location>
        <begin position="1"/>
        <end position="20"/>
    </location>
</feature>
<keyword evidence="7 13" id="KW-1133">Transmembrane helix</keyword>
<evidence type="ECO:0000256" key="9">
    <source>
        <dbReference type="ARBA" id="ARBA00031366"/>
    </source>
</evidence>
<evidence type="ECO:0000256" key="13">
    <source>
        <dbReference type="SAM" id="Phobius"/>
    </source>
</evidence>
<name>A0A402A5L0_9CHLR</name>
<evidence type="ECO:0000256" key="6">
    <source>
        <dbReference type="ARBA" id="ARBA00022692"/>
    </source>
</evidence>
<comment type="function">
    <text evidence="1">Part of cytochrome c oxidase, its function is unknown.</text>
</comment>
<evidence type="ECO:0000256" key="4">
    <source>
        <dbReference type="ARBA" id="ARBA00012949"/>
    </source>
</evidence>
<dbReference type="RefSeq" id="WP_161975638.1">
    <property type="nucleotide sequence ID" value="NZ_BIFR01000001.1"/>
</dbReference>